<comment type="caution">
    <text evidence="1">The sequence shown here is derived from an EMBL/GenBank/DDBJ whole genome shotgun (WGS) entry which is preliminary data.</text>
</comment>
<evidence type="ECO:0000313" key="2">
    <source>
        <dbReference type="Proteomes" id="UP000585474"/>
    </source>
</evidence>
<name>A0A7J0EAJ0_9ERIC</name>
<accession>A0A7J0EAJ0</accession>
<evidence type="ECO:0000313" key="1">
    <source>
        <dbReference type="EMBL" id="GFY83504.1"/>
    </source>
</evidence>
<reference evidence="1 2" key="1">
    <citation type="submission" date="2019-07" db="EMBL/GenBank/DDBJ databases">
        <title>De Novo Assembly of kiwifruit Actinidia rufa.</title>
        <authorList>
            <person name="Sugita-Konishi S."/>
            <person name="Sato K."/>
            <person name="Mori E."/>
            <person name="Abe Y."/>
            <person name="Kisaki G."/>
            <person name="Hamano K."/>
            <person name="Suezawa K."/>
            <person name="Otani M."/>
            <person name="Fukuda T."/>
            <person name="Manabe T."/>
            <person name="Gomi K."/>
            <person name="Tabuchi M."/>
            <person name="Akimitsu K."/>
            <person name="Kataoka I."/>
        </authorList>
    </citation>
    <scope>NUCLEOTIDE SEQUENCE [LARGE SCALE GENOMIC DNA]</scope>
    <source>
        <strain evidence="2">cv. Fuchu</strain>
    </source>
</reference>
<keyword evidence="2" id="KW-1185">Reference proteome</keyword>
<organism evidence="1 2">
    <name type="scientific">Actinidia rufa</name>
    <dbReference type="NCBI Taxonomy" id="165716"/>
    <lineage>
        <taxon>Eukaryota</taxon>
        <taxon>Viridiplantae</taxon>
        <taxon>Streptophyta</taxon>
        <taxon>Embryophyta</taxon>
        <taxon>Tracheophyta</taxon>
        <taxon>Spermatophyta</taxon>
        <taxon>Magnoliopsida</taxon>
        <taxon>eudicotyledons</taxon>
        <taxon>Gunneridae</taxon>
        <taxon>Pentapetalae</taxon>
        <taxon>asterids</taxon>
        <taxon>Ericales</taxon>
        <taxon>Actinidiaceae</taxon>
        <taxon>Actinidia</taxon>
    </lineage>
</organism>
<gene>
    <name evidence="1" type="ORF">Acr_03g0002780</name>
</gene>
<dbReference type="Proteomes" id="UP000585474">
    <property type="component" value="Unassembled WGS sequence"/>
</dbReference>
<protein>
    <submittedName>
        <fullName evidence="1">Uncharacterized protein</fullName>
    </submittedName>
</protein>
<dbReference type="AlphaFoldDB" id="A0A7J0EAJ0"/>
<sequence>MFYGASLVANPRVSLRVIKVRKLRYGICRAGPWKGDVRGRFSRHSPSKEKELTTLLSIVSTEPPLSSFLARSSSLIGGNHPRKEGRDGAFKWKSHQQQHRYAECIFGAVIET</sequence>
<proteinExistence type="predicted"/>
<dbReference type="EMBL" id="BJWL01000003">
    <property type="protein sequence ID" value="GFY83504.1"/>
    <property type="molecule type" value="Genomic_DNA"/>
</dbReference>